<dbReference type="FunFam" id="3.30.70.270:FF:000026">
    <property type="entry name" value="Transposon Ty3-G Gag-Pol polyprotein"/>
    <property type="match status" value="1"/>
</dbReference>
<dbReference type="Proteomes" id="UP000290572">
    <property type="component" value="Unassembled WGS sequence"/>
</dbReference>
<evidence type="ECO:0000256" key="2">
    <source>
        <dbReference type="ARBA" id="ARBA00012180"/>
    </source>
</evidence>
<dbReference type="AlphaFoldDB" id="A0A498MNZ2"/>
<name>A0A498MNZ2_LABRO</name>
<dbReference type="EC" id="3.1.26.4" evidence="2"/>
<dbReference type="InterPro" id="IPR000477">
    <property type="entry name" value="RT_dom"/>
</dbReference>
<keyword evidence="6" id="KW-1185">Reference proteome</keyword>
<evidence type="ECO:0000313" key="5">
    <source>
        <dbReference type="EMBL" id="RXN18805.1"/>
    </source>
</evidence>
<dbReference type="Pfam" id="PF00078">
    <property type="entry name" value="RVT_1"/>
    <property type="match status" value="1"/>
</dbReference>
<gene>
    <name evidence="5" type="ORF">ROHU_007639</name>
</gene>
<dbReference type="InterPro" id="IPR043128">
    <property type="entry name" value="Rev_trsase/Diguanyl_cyclase"/>
</dbReference>
<proteinExistence type="inferred from homology"/>
<dbReference type="EMBL" id="QBIY01012701">
    <property type="protein sequence ID" value="RXN18805.1"/>
    <property type="molecule type" value="Genomic_DNA"/>
</dbReference>
<organism evidence="5 6">
    <name type="scientific">Labeo rohita</name>
    <name type="common">Indian major carp</name>
    <name type="synonym">Cyprinus rohita</name>
    <dbReference type="NCBI Taxonomy" id="84645"/>
    <lineage>
        <taxon>Eukaryota</taxon>
        <taxon>Metazoa</taxon>
        <taxon>Chordata</taxon>
        <taxon>Craniata</taxon>
        <taxon>Vertebrata</taxon>
        <taxon>Euteleostomi</taxon>
        <taxon>Actinopterygii</taxon>
        <taxon>Neopterygii</taxon>
        <taxon>Teleostei</taxon>
        <taxon>Ostariophysi</taxon>
        <taxon>Cypriniformes</taxon>
        <taxon>Cyprinidae</taxon>
        <taxon>Labeoninae</taxon>
        <taxon>Labeonini</taxon>
        <taxon>Labeo</taxon>
    </lineage>
</organism>
<dbReference type="PROSITE" id="PS50878">
    <property type="entry name" value="RT_POL"/>
    <property type="match status" value="1"/>
</dbReference>
<evidence type="ECO:0000256" key="3">
    <source>
        <dbReference type="ARBA" id="ARBA00023268"/>
    </source>
</evidence>
<sequence>MVKAGSAAVGARVHSIDVILGFNKDQDPLLNPGGNAVTHKVGGESLGELGKHDQRVQPYGHLSTLRDGSEQPAFHGCIAMAKFTPPEHFHFSKPEAWPDWKQRFARYRVASLLTEESEDVQVEEELKRMESMGIIEKVVDPTEWCAPMVPVIKKNGNIRICVDLKRLNENVKREKFILPTLDDLLPKLAKSTVFSSLDAESGFWQIPLEEYSARLTTFITPLGRYCFKRLPFGITSAPEIFQRKISEMLHGHDGTVVYMDDILVFGETQEKHDQNLKRVMETIRASGLRLNKEKCRFSQPELNFLGQVVTKQGIAPNPERVKAITAMDSPQNVSELRRLLGMINYIGRYLPNLSTVLQPLNELLKSERNWCWGPSQMQAFTEVKHLISSAPVLEFFDHVKPTVVSTDASSYGLGGVCVAWRHTSCLQTTSH</sequence>
<evidence type="ECO:0000313" key="6">
    <source>
        <dbReference type="Proteomes" id="UP000290572"/>
    </source>
</evidence>
<dbReference type="PANTHER" id="PTHR37984">
    <property type="entry name" value="PROTEIN CBG26694"/>
    <property type="match status" value="1"/>
</dbReference>
<dbReference type="Gene3D" id="3.30.70.270">
    <property type="match status" value="2"/>
</dbReference>
<dbReference type="InterPro" id="IPR043502">
    <property type="entry name" value="DNA/RNA_pol_sf"/>
</dbReference>
<dbReference type="Pfam" id="PF17919">
    <property type="entry name" value="RT_RNaseH_2"/>
    <property type="match status" value="1"/>
</dbReference>
<protein>
    <recommendedName>
        <fullName evidence="2">ribonuclease H</fullName>
        <ecNumber evidence="2">3.1.26.4</ecNumber>
    </recommendedName>
</protein>
<comment type="caution">
    <text evidence="5">The sequence shown here is derived from an EMBL/GenBank/DDBJ whole genome shotgun (WGS) entry which is preliminary data.</text>
</comment>
<comment type="similarity">
    <text evidence="1">Belongs to the beta type-B retroviral polymerase family. HERV class-II K(HML-2) pol subfamily.</text>
</comment>
<evidence type="ECO:0000256" key="1">
    <source>
        <dbReference type="ARBA" id="ARBA00010879"/>
    </source>
</evidence>
<dbReference type="STRING" id="84645.A0A498MNZ2"/>
<reference evidence="5 6" key="1">
    <citation type="submission" date="2018-03" db="EMBL/GenBank/DDBJ databases">
        <title>Draft genome sequence of Rohu Carp (Labeo rohita).</title>
        <authorList>
            <person name="Das P."/>
            <person name="Kushwaha B."/>
            <person name="Joshi C.G."/>
            <person name="Kumar D."/>
            <person name="Nagpure N.S."/>
            <person name="Sahoo L."/>
            <person name="Das S.P."/>
            <person name="Bit A."/>
            <person name="Patnaik S."/>
            <person name="Meher P.K."/>
            <person name="Jayasankar P."/>
            <person name="Koringa P.G."/>
            <person name="Patel N.V."/>
            <person name="Hinsu A.T."/>
            <person name="Kumar R."/>
            <person name="Pandey M."/>
            <person name="Agarwal S."/>
            <person name="Srivastava S."/>
            <person name="Singh M."/>
            <person name="Iquebal M.A."/>
            <person name="Jaiswal S."/>
            <person name="Angadi U.B."/>
            <person name="Kumar N."/>
            <person name="Raza M."/>
            <person name="Shah T.M."/>
            <person name="Rai A."/>
            <person name="Jena J.K."/>
        </authorList>
    </citation>
    <scope>NUCLEOTIDE SEQUENCE [LARGE SCALE GENOMIC DNA]</scope>
    <source>
        <strain evidence="5">DASCIFA01</strain>
        <tissue evidence="5">Testis</tissue>
    </source>
</reference>
<dbReference type="InterPro" id="IPR041577">
    <property type="entry name" value="RT_RNaseH_2"/>
</dbReference>
<feature type="domain" description="Reverse transcriptase" evidence="4">
    <location>
        <begin position="132"/>
        <end position="309"/>
    </location>
</feature>
<dbReference type="InterPro" id="IPR050951">
    <property type="entry name" value="Retrovirus_Pol_polyprotein"/>
</dbReference>
<dbReference type="PANTHER" id="PTHR37984:SF5">
    <property type="entry name" value="PROTEIN NYNRIN-LIKE"/>
    <property type="match status" value="1"/>
</dbReference>
<accession>A0A498MNZ2</accession>
<evidence type="ECO:0000259" key="4">
    <source>
        <dbReference type="PROSITE" id="PS50878"/>
    </source>
</evidence>
<dbReference type="CDD" id="cd01647">
    <property type="entry name" value="RT_LTR"/>
    <property type="match status" value="1"/>
</dbReference>
<keyword evidence="3" id="KW-0511">Multifunctional enzyme</keyword>
<dbReference type="GO" id="GO:0004523">
    <property type="term" value="F:RNA-DNA hybrid ribonuclease activity"/>
    <property type="evidence" value="ECO:0007669"/>
    <property type="project" value="UniProtKB-EC"/>
</dbReference>
<dbReference type="SUPFAM" id="SSF56672">
    <property type="entry name" value="DNA/RNA polymerases"/>
    <property type="match status" value="1"/>
</dbReference>
<dbReference type="Gene3D" id="3.10.10.10">
    <property type="entry name" value="HIV Type 1 Reverse Transcriptase, subunit A, domain 1"/>
    <property type="match status" value="1"/>
</dbReference>